<feature type="transmembrane region" description="Helical" evidence="7">
    <location>
        <begin position="44"/>
        <end position="62"/>
    </location>
</feature>
<dbReference type="GO" id="GO:0016020">
    <property type="term" value="C:membrane"/>
    <property type="evidence" value="ECO:0007669"/>
    <property type="project" value="UniProtKB-SubCell"/>
</dbReference>
<evidence type="ECO:0000313" key="8">
    <source>
        <dbReference type="EMBL" id="QPV61747.1"/>
    </source>
</evidence>
<feature type="transmembrane region" description="Helical" evidence="7">
    <location>
        <begin position="100"/>
        <end position="127"/>
    </location>
</feature>
<evidence type="ECO:0000256" key="5">
    <source>
        <dbReference type="ARBA" id="ARBA00022989"/>
    </source>
</evidence>
<dbReference type="GeneID" id="60589511"/>
<sequence length="331" mass="33151">MQTLDALGSIPSVFLSSVAPPLSIALAGYLLGRVREVDTEPLSTVTVYVLLPALVFETLVTLETGLGTAAAAVAAMVGFTAVVGALSWAVSRARGREGTVVVGAAMAAAVPNTGNFGIPVATFAFGAAGRSTAVLFVLVQNLLLYTVGVYLLTRGGERDDRAALGRVARQPVVWAVLAAGTTVALGVVPPENGTAMDTLRLAGDASIPVFLVVLGLQVESMDLGATVRETLPTVGLKLLVAPVVAVAVAALVDVGDPTVTAAFVVLAAGPAAVTPLVLSIEFGDDGAAGPGDERGGVSTADYVGTVVFLTILGSLPVVTGLVLLAELGVLG</sequence>
<dbReference type="Pfam" id="PF03547">
    <property type="entry name" value="Mem_trans"/>
    <property type="match status" value="1"/>
</dbReference>
<evidence type="ECO:0000256" key="1">
    <source>
        <dbReference type="ARBA" id="ARBA00004141"/>
    </source>
</evidence>
<keyword evidence="4 7" id="KW-0812">Transmembrane</keyword>
<evidence type="ECO:0000256" key="6">
    <source>
        <dbReference type="ARBA" id="ARBA00023136"/>
    </source>
</evidence>
<dbReference type="OrthoDB" id="147743at2157"/>
<dbReference type="Proteomes" id="UP000595001">
    <property type="component" value="Chromosome"/>
</dbReference>
<dbReference type="EMBL" id="CP065856">
    <property type="protein sequence ID" value="QPV61747.1"/>
    <property type="molecule type" value="Genomic_DNA"/>
</dbReference>
<keyword evidence="9" id="KW-1185">Reference proteome</keyword>
<keyword evidence="2" id="KW-0813">Transport</keyword>
<feature type="transmembrane region" description="Helical" evidence="7">
    <location>
        <begin position="133"/>
        <end position="152"/>
    </location>
</feature>
<feature type="transmembrane region" description="Helical" evidence="7">
    <location>
        <begin position="68"/>
        <end position="88"/>
    </location>
</feature>
<keyword evidence="3" id="KW-1003">Cell membrane</keyword>
<gene>
    <name evidence="8" type="ORF">I7X12_13420</name>
</gene>
<feature type="transmembrane region" description="Helical" evidence="7">
    <location>
        <begin position="258"/>
        <end position="282"/>
    </location>
</feature>
<feature type="transmembrane region" description="Helical" evidence="7">
    <location>
        <begin position="230"/>
        <end position="252"/>
    </location>
</feature>
<evidence type="ECO:0000256" key="7">
    <source>
        <dbReference type="SAM" id="Phobius"/>
    </source>
</evidence>
<evidence type="ECO:0000256" key="4">
    <source>
        <dbReference type="ARBA" id="ARBA00022692"/>
    </source>
</evidence>
<dbReference type="PANTHER" id="PTHR36838:SF1">
    <property type="entry name" value="SLR1864 PROTEIN"/>
    <property type="match status" value="1"/>
</dbReference>
<dbReference type="InterPro" id="IPR004776">
    <property type="entry name" value="Mem_transp_PIN-like"/>
</dbReference>
<dbReference type="PANTHER" id="PTHR36838">
    <property type="entry name" value="AUXIN EFFLUX CARRIER FAMILY PROTEIN"/>
    <property type="match status" value="1"/>
</dbReference>
<keyword evidence="5 7" id="KW-1133">Transmembrane helix</keyword>
<organism evidence="8 9">
    <name type="scientific">Halosimplex litoreum</name>
    <dbReference type="NCBI Taxonomy" id="1198301"/>
    <lineage>
        <taxon>Archaea</taxon>
        <taxon>Methanobacteriati</taxon>
        <taxon>Methanobacteriota</taxon>
        <taxon>Stenosarchaea group</taxon>
        <taxon>Halobacteria</taxon>
        <taxon>Halobacteriales</taxon>
        <taxon>Haloarculaceae</taxon>
        <taxon>Halosimplex</taxon>
    </lineage>
</organism>
<feature type="transmembrane region" description="Helical" evidence="7">
    <location>
        <begin position="12"/>
        <end position="32"/>
    </location>
</feature>
<dbReference type="AlphaFoldDB" id="A0A7T3FWE7"/>
<feature type="transmembrane region" description="Helical" evidence="7">
    <location>
        <begin position="302"/>
        <end position="325"/>
    </location>
</feature>
<keyword evidence="6 7" id="KW-0472">Membrane</keyword>
<proteinExistence type="predicted"/>
<dbReference type="RefSeq" id="WP_198060572.1">
    <property type="nucleotide sequence ID" value="NZ_CP065856.1"/>
</dbReference>
<evidence type="ECO:0000256" key="2">
    <source>
        <dbReference type="ARBA" id="ARBA00022448"/>
    </source>
</evidence>
<evidence type="ECO:0000256" key="3">
    <source>
        <dbReference type="ARBA" id="ARBA00022475"/>
    </source>
</evidence>
<feature type="transmembrane region" description="Helical" evidence="7">
    <location>
        <begin position="172"/>
        <end position="189"/>
    </location>
</feature>
<protein>
    <submittedName>
        <fullName evidence="8">AEC family transporter</fullName>
    </submittedName>
</protein>
<comment type="subcellular location">
    <subcellularLocation>
        <location evidence="1">Membrane</location>
        <topology evidence="1">Multi-pass membrane protein</topology>
    </subcellularLocation>
</comment>
<dbReference type="GO" id="GO:0055085">
    <property type="term" value="P:transmembrane transport"/>
    <property type="evidence" value="ECO:0007669"/>
    <property type="project" value="InterPro"/>
</dbReference>
<evidence type="ECO:0000313" key="9">
    <source>
        <dbReference type="Proteomes" id="UP000595001"/>
    </source>
</evidence>
<reference evidence="8 9" key="1">
    <citation type="submission" date="2020-12" db="EMBL/GenBank/DDBJ databases">
        <title>Halosimplex halophilum sp. nov. and Halosimplex salinum sp. nov., two new members of the genus Halosimplex.</title>
        <authorList>
            <person name="Cui H.L."/>
        </authorList>
    </citation>
    <scope>NUCLEOTIDE SEQUENCE [LARGE SCALE GENOMIC DNA]</scope>
    <source>
        <strain evidence="8 9">YGH94</strain>
    </source>
</reference>
<name>A0A7T3FWE7_9EURY</name>
<accession>A0A7T3FWE7</accession>
<dbReference type="KEGG" id="hlt:I7X12_13420"/>